<dbReference type="InterPro" id="IPR026906">
    <property type="entry name" value="LRR_5"/>
</dbReference>
<feature type="transmembrane region" description="Helical" evidence="7">
    <location>
        <begin position="750"/>
        <end position="773"/>
    </location>
</feature>
<organism evidence="9 10">
    <name type="scientific">Triparma strigata</name>
    <dbReference type="NCBI Taxonomy" id="1606541"/>
    <lineage>
        <taxon>Eukaryota</taxon>
        <taxon>Sar</taxon>
        <taxon>Stramenopiles</taxon>
        <taxon>Ochrophyta</taxon>
        <taxon>Bolidophyceae</taxon>
        <taxon>Parmales</taxon>
        <taxon>Triparmaceae</taxon>
        <taxon>Triparma</taxon>
    </lineage>
</organism>
<dbReference type="PANTHER" id="PTHR10582">
    <property type="entry name" value="TRANSIENT RECEPTOR POTENTIAL ION CHANNEL PROTEIN"/>
    <property type="match status" value="1"/>
</dbReference>
<comment type="subcellular location">
    <subcellularLocation>
        <location evidence="1">Membrane</location>
        <topology evidence="1">Multi-pass membrane protein</topology>
    </subcellularLocation>
</comment>
<gene>
    <name evidence="9" type="ORF">TrST_g9801</name>
</gene>
<dbReference type="GO" id="GO:0005886">
    <property type="term" value="C:plasma membrane"/>
    <property type="evidence" value="ECO:0007669"/>
    <property type="project" value="TreeGrafter"/>
</dbReference>
<evidence type="ECO:0000256" key="3">
    <source>
        <dbReference type="ARBA" id="ARBA00022737"/>
    </source>
</evidence>
<keyword evidence="4 7" id="KW-1133">Transmembrane helix</keyword>
<dbReference type="Pfam" id="PF00520">
    <property type="entry name" value="Ion_trans"/>
    <property type="match status" value="1"/>
</dbReference>
<evidence type="ECO:0000256" key="4">
    <source>
        <dbReference type="ARBA" id="ARBA00022989"/>
    </source>
</evidence>
<proteinExistence type="predicted"/>
<dbReference type="GO" id="GO:0098703">
    <property type="term" value="P:calcium ion import across plasma membrane"/>
    <property type="evidence" value="ECO:0007669"/>
    <property type="project" value="TreeGrafter"/>
</dbReference>
<keyword evidence="5 7" id="KW-0472">Membrane</keyword>
<dbReference type="OrthoDB" id="39446at2759"/>
<sequence>MLPGSRTTGRISHPAAVDAHTLSKSQQMQMLRSSLKRERRRQWPLALGQLSLEPLAADGGCWGRASSISRGLRVGRRGQWVAGTGPRTSTPDTGYKRSSRRGRRDALLAPVCGGNRGKEACGEGSVGQISEMKKIKKIPGLGVENSITKIKLPDTLKEIGKSTFASSNLKEIEVNVKKIKEYTFYNCKDLVKVVLKEGVTTVEKEAFLCPNISTFIWPDSVKEVGKDVFDGCDKLHELAGSKDQEKVIEYLKKVTKSMTPLMKLCVYDGKLEDIKKILDENSELIISKGVASNGRNALSYYSQFGSSPQVLKLLLEANPDGLNIWDINWNFPYEYLVKNNSVTKLACLEAIIGDRSLGRDDALHETMMAAFRETNVKGLESAVEEFAKLTEEKEVQEKDRWGDMVTRTKTVPILDLFAWQQFLEIHHCNNPDPGWFAVELMLLFDATWTVLNQANFKTDDASKTITKNLKGAIQNVIALFVWMKVLSFAKAFSQPIATFVLMLSTIFRDLVAVVIVLIIIVMFGHAFYLVLSDNGASDGDEIDFTNISSTAWSLYLMILGTFESYVFAGIWAQTLFLCYSFLVVIILLNVLIAVVSDAYDAVLVTSSELFWRTRLELVAEIATTFEWLLQQDVEAWKKRFDEHENKWFGNGGGEGRLQILYGFKEDHDWANGKNKVALGVRILFCPVLLALAIAIFFLWFLPWFICTSILFILNDQSYSKTKRDVKRFFTNLYGFNEYHDISNKNSKPMLIARIIFSPLLVAFTIGFLLLWWLPYATLATILGDRSNEFYLDLRFDSFSSDREGRILDIVGRVNTITSSESAKTNTKIDALDGVVQTLKKENASLKKMLSAIATKVGAELEDEDKDQQVEDEKNDDPDEPLGAEVDLEDENTREGGKASKPQRFSSGSANRDSRDTGDTSTVGEKKTQTHADVAAPKDEEGGGESVRESTSNPMIEPGTVQKQASKATGGGPRSAKKKGSVGKVGEPKKGGEGGRGGAGGIDDNQL</sequence>
<feature type="region of interest" description="Disordered" evidence="6">
    <location>
        <begin position="1"/>
        <end position="34"/>
    </location>
</feature>
<dbReference type="Pfam" id="PF13306">
    <property type="entry name" value="LRR_5"/>
    <property type="match status" value="1"/>
</dbReference>
<evidence type="ECO:0000256" key="6">
    <source>
        <dbReference type="SAM" id="MobiDB-lite"/>
    </source>
</evidence>
<protein>
    <recommendedName>
        <fullName evidence="8">Ion transport domain-containing protein</fullName>
    </recommendedName>
</protein>
<feature type="transmembrane region" description="Helical" evidence="7">
    <location>
        <begin position="575"/>
        <end position="595"/>
    </location>
</feature>
<feature type="domain" description="Ion transport" evidence="8">
    <location>
        <begin position="439"/>
        <end position="600"/>
    </location>
</feature>
<evidence type="ECO:0000313" key="9">
    <source>
        <dbReference type="EMBL" id="GMH98347.1"/>
    </source>
</evidence>
<feature type="region of interest" description="Disordered" evidence="6">
    <location>
        <begin position="80"/>
        <end position="102"/>
    </location>
</feature>
<feature type="transmembrane region" description="Helical" evidence="7">
    <location>
        <begin position="510"/>
        <end position="531"/>
    </location>
</feature>
<feature type="compositionally biased region" description="Acidic residues" evidence="6">
    <location>
        <begin position="872"/>
        <end position="889"/>
    </location>
</feature>
<keyword evidence="2 7" id="KW-0812">Transmembrane</keyword>
<dbReference type="InterPro" id="IPR005821">
    <property type="entry name" value="Ion_trans_dom"/>
</dbReference>
<dbReference type="GO" id="GO:0005216">
    <property type="term" value="F:monoatomic ion channel activity"/>
    <property type="evidence" value="ECO:0007669"/>
    <property type="project" value="InterPro"/>
</dbReference>
<feature type="transmembrane region" description="Helical" evidence="7">
    <location>
        <begin position="687"/>
        <end position="713"/>
    </location>
</feature>
<feature type="compositionally biased region" description="Polar residues" evidence="6">
    <location>
        <begin position="22"/>
        <end position="32"/>
    </location>
</feature>
<keyword evidence="10" id="KW-1185">Reference proteome</keyword>
<evidence type="ECO:0000259" key="8">
    <source>
        <dbReference type="Pfam" id="PF00520"/>
    </source>
</evidence>
<evidence type="ECO:0000313" key="10">
    <source>
        <dbReference type="Proteomes" id="UP001165085"/>
    </source>
</evidence>
<dbReference type="AlphaFoldDB" id="A0A9W7C330"/>
<evidence type="ECO:0000256" key="5">
    <source>
        <dbReference type="ARBA" id="ARBA00023136"/>
    </source>
</evidence>
<feature type="transmembrane region" description="Helical" evidence="7">
    <location>
        <begin position="551"/>
        <end position="568"/>
    </location>
</feature>
<reference evidence="10" key="1">
    <citation type="journal article" date="2023" name="Commun. Biol.">
        <title>Genome analysis of Parmales, the sister group of diatoms, reveals the evolutionary specialization of diatoms from phago-mixotrophs to photoautotrophs.</title>
        <authorList>
            <person name="Ban H."/>
            <person name="Sato S."/>
            <person name="Yoshikawa S."/>
            <person name="Yamada K."/>
            <person name="Nakamura Y."/>
            <person name="Ichinomiya M."/>
            <person name="Sato N."/>
            <person name="Blanc-Mathieu R."/>
            <person name="Endo H."/>
            <person name="Kuwata A."/>
            <person name="Ogata H."/>
        </authorList>
    </citation>
    <scope>NUCLEOTIDE SEQUENCE [LARGE SCALE GENOMIC DNA]</scope>
    <source>
        <strain evidence="10">NIES 3701</strain>
    </source>
</reference>
<comment type="caution">
    <text evidence="9">The sequence shown here is derived from an EMBL/GenBank/DDBJ whole genome shotgun (WGS) entry which is preliminary data.</text>
</comment>
<keyword evidence="3" id="KW-0677">Repeat</keyword>
<dbReference type="Gene3D" id="3.80.10.10">
    <property type="entry name" value="Ribonuclease Inhibitor"/>
    <property type="match status" value="1"/>
</dbReference>
<evidence type="ECO:0000256" key="1">
    <source>
        <dbReference type="ARBA" id="ARBA00004141"/>
    </source>
</evidence>
<feature type="compositionally biased region" description="Basic and acidic residues" evidence="6">
    <location>
        <begin position="911"/>
        <end position="940"/>
    </location>
</feature>
<dbReference type="InterPro" id="IPR024862">
    <property type="entry name" value="TRPV"/>
</dbReference>
<feature type="region of interest" description="Disordered" evidence="6">
    <location>
        <begin position="858"/>
        <end position="1006"/>
    </location>
</feature>
<dbReference type="PANTHER" id="PTHR10582:SF2">
    <property type="entry name" value="INACTIVE"/>
    <property type="match status" value="1"/>
</dbReference>
<evidence type="ECO:0000256" key="2">
    <source>
        <dbReference type="ARBA" id="ARBA00022692"/>
    </source>
</evidence>
<dbReference type="InterPro" id="IPR032675">
    <property type="entry name" value="LRR_dom_sf"/>
</dbReference>
<dbReference type="Proteomes" id="UP001165085">
    <property type="component" value="Unassembled WGS sequence"/>
</dbReference>
<dbReference type="EMBL" id="BRXY01000515">
    <property type="protein sequence ID" value="GMH98347.1"/>
    <property type="molecule type" value="Genomic_DNA"/>
</dbReference>
<accession>A0A9W7C330</accession>
<feature type="compositionally biased region" description="Polar residues" evidence="6">
    <location>
        <begin position="1"/>
        <end position="10"/>
    </location>
</feature>
<evidence type="ECO:0000256" key="7">
    <source>
        <dbReference type="SAM" id="Phobius"/>
    </source>
</evidence>
<name>A0A9W7C330_9STRA</name>